<evidence type="ECO:0008006" key="2">
    <source>
        <dbReference type="Google" id="ProtNLM"/>
    </source>
</evidence>
<dbReference type="InterPro" id="IPR025352">
    <property type="entry name" value="DUF4256"/>
</dbReference>
<dbReference type="AlphaFoldDB" id="A0A645FJ71"/>
<comment type="caution">
    <text evidence="1">The sequence shown here is derived from an EMBL/GenBank/DDBJ whole genome shotgun (WGS) entry which is preliminary data.</text>
</comment>
<name>A0A645FJ71_9ZZZZ</name>
<evidence type="ECO:0000313" key="1">
    <source>
        <dbReference type="EMBL" id="MPN13389.1"/>
    </source>
</evidence>
<accession>A0A645FJ71</accession>
<sequence>MAYEELLTLLQMRFEANYARHSSLTWAAVQTRLMAAPNKLKALQKMEATGGEPDVIGRGDDGLFLYCDCCTQSPAGRRGLCFDAAAQKERQAKGINPAGNVLDMAADMGISLLNTTQYAALQAVVRVDTTTSSWVATPGDIRALGGALFCDFRYGHVFTYHNGAASFYSSRGFRGMLKV</sequence>
<reference evidence="1" key="1">
    <citation type="submission" date="2019-08" db="EMBL/GenBank/DDBJ databases">
        <authorList>
            <person name="Kucharzyk K."/>
            <person name="Murdoch R.W."/>
            <person name="Higgins S."/>
            <person name="Loffler F."/>
        </authorList>
    </citation>
    <scope>NUCLEOTIDE SEQUENCE</scope>
</reference>
<organism evidence="1">
    <name type="scientific">bioreactor metagenome</name>
    <dbReference type="NCBI Taxonomy" id="1076179"/>
    <lineage>
        <taxon>unclassified sequences</taxon>
        <taxon>metagenomes</taxon>
        <taxon>ecological metagenomes</taxon>
    </lineage>
</organism>
<proteinExistence type="predicted"/>
<protein>
    <recommendedName>
        <fullName evidence="2">DUF4256 domain-containing protein</fullName>
    </recommendedName>
</protein>
<gene>
    <name evidence="1" type="ORF">SDC9_160710</name>
</gene>
<dbReference type="EMBL" id="VSSQ01059885">
    <property type="protein sequence ID" value="MPN13389.1"/>
    <property type="molecule type" value="Genomic_DNA"/>
</dbReference>
<dbReference type="Pfam" id="PF14066">
    <property type="entry name" value="DUF4256"/>
    <property type="match status" value="1"/>
</dbReference>